<accession>A0A3E3J0E7</accession>
<dbReference type="Proteomes" id="UP000261166">
    <property type="component" value="Unassembled WGS sequence"/>
</dbReference>
<protein>
    <submittedName>
        <fullName evidence="4">Phage major capsid protein</fullName>
    </submittedName>
</protein>
<dbReference type="InterPro" id="IPR054612">
    <property type="entry name" value="Phage_capsid-like_C"/>
</dbReference>
<dbReference type="OrthoDB" id="6982310at2"/>
<evidence type="ECO:0000313" key="5">
    <source>
        <dbReference type="Proteomes" id="UP000261166"/>
    </source>
</evidence>
<feature type="region of interest" description="Disordered" evidence="2">
    <location>
        <begin position="124"/>
        <end position="159"/>
    </location>
</feature>
<evidence type="ECO:0000256" key="2">
    <source>
        <dbReference type="SAM" id="MobiDB-lite"/>
    </source>
</evidence>
<dbReference type="Pfam" id="PF05065">
    <property type="entry name" value="Phage_capsid"/>
    <property type="match status" value="1"/>
</dbReference>
<dbReference type="EMBL" id="QVLU01000005">
    <property type="protein sequence ID" value="RGE72808.1"/>
    <property type="molecule type" value="Genomic_DNA"/>
</dbReference>
<dbReference type="Gene3D" id="3.30.2400.10">
    <property type="entry name" value="Major capsid protein gp5"/>
    <property type="match status" value="1"/>
</dbReference>
<dbReference type="AlphaFoldDB" id="A0A3E3J0E7"/>
<dbReference type="NCBIfam" id="TIGR01554">
    <property type="entry name" value="major_cap_HK97"/>
    <property type="match status" value="1"/>
</dbReference>
<evidence type="ECO:0000256" key="1">
    <source>
        <dbReference type="ARBA" id="ARBA00004328"/>
    </source>
</evidence>
<reference evidence="4 5" key="1">
    <citation type="submission" date="2018-08" db="EMBL/GenBank/DDBJ databases">
        <title>A genome reference for cultivated species of the human gut microbiota.</title>
        <authorList>
            <person name="Zou Y."/>
            <person name="Xue W."/>
            <person name="Luo G."/>
        </authorList>
    </citation>
    <scope>NUCLEOTIDE SEQUENCE [LARGE SCALE GENOMIC DNA]</scope>
    <source>
        <strain evidence="4 5">AF26-4BH</strain>
    </source>
</reference>
<feature type="domain" description="Phage capsid-like C-terminal" evidence="3">
    <location>
        <begin position="235"/>
        <end position="524"/>
    </location>
</feature>
<proteinExistence type="predicted"/>
<gene>
    <name evidence="4" type="ORF">DWY69_06980</name>
</gene>
<comment type="subcellular location">
    <subcellularLocation>
        <location evidence="1">Virion</location>
    </subcellularLocation>
</comment>
<comment type="caution">
    <text evidence="4">The sequence shown here is derived from an EMBL/GenBank/DDBJ whole genome shotgun (WGS) entry which is preliminary data.</text>
</comment>
<sequence>MKTSVTDLQEIVKAALKEAMSEEDCKGEEGEEAGMENAADIIEAAIDSVNKSRKEGEGISEEDAVDLLNAVTESEEGKADENTIDVGEVLEEAINAVNEKRKSAKADEINDADVTDILDAVAEVMGESEPEEEEKGSSSSAGRERKSRSMQKKTIQKKTVQRKYSNIFLAKPEEATGRKKKAVPADVMLARSIKCIDIWGRQDPERAAYFAQKNYGDSEMAGEFKALSATGPTYGGYLIPEVYMDDIIELLYPKTVIFELGAQKVPLDKGNLNIPKMTAGTRATWRGEQRKITKTAPEFGNIKLSAKSLAAIVPQSRELLMSTSYSADAIFANDLTRRMQLGLDYGGLYGTGGEFMPLGIYYNKEVEKIDVTKLDAMYASTTGVITADFPVYLRSVVMQKNVDDQRLGWAFNSMLEGFLMNMKTDTGTYIYRDEMQAGKLLGAPYKVSNQIPVSSTGLTELFFGNWADMLIGDQMGMETFTTLEGSWVDDEGTTHNAFEENLAATRATMYDDIAVRHGESFIVANKIKVM</sequence>
<dbReference type="InterPro" id="IPR024455">
    <property type="entry name" value="Phage_capsid"/>
</dbReference>
<dbReference type="SUPFAM" id="SSF56563">
    <property type="entry name" value="Major capsid protein gp5"/>
    <property type="match status" value="1"/>
</dbReference>
<name>A0A3E3J0E7_9FIRM</name>
<feature type="compositionally biased region" description="Basic residues" evidence="2">
    <location>
        <begin position="145"/>
        <end position="159"/>
    </location>
</feature>
<evidence type="ECO:0000313" key="4">
    <source>
        <dbReference type="EMBL" id="RGE72808.1"/>
    </source>
</evidence>
<organism evidence="4 5">
    <name type="scientific">Eisenbergiella massiliensis</name>
    <dbReference type="NCBI Taxonomy" id="1720294"/>
    <lineage>
        <taxon>Bacteria</taxon>
        <taxon>Bacillati</taxon>
        <taxon>Bacillota</taxon>
        <taxon>Clostridia</taxon>
        <taxon>Lachnospirales</taxon>
        <taxon>Lachnospiraceae</taxon>
        <taxon>Eisenbergiella</taxon>
    </lineage>
</organism>
<evidence type="ECO:0000259" key="3">
    <source>
        <dbReference type="Pfam" id="PF05065"/>
    </source>
</evidence>